<evidence type="ECO:0000313" key="11">
    <source>
        <dbReference type="Proteomes" id="UP000265768"/>
    </source>
</evidence>
<gene>
    <name evidence="10" type="ORF">D5H75_14760</name>
</gene>
<feature type="compositionally biased region" description="Low complexity" evidence="7">
    <location>
        <begin position="602"/>
        <end position="619"/>
    </location>
</feature>
<evidence type="ECO:0000256" key="4">
    <source>
        <dbReference type="ARBA" id="ARBA00022692"/>
    </source>
</evidence>
<feature type="compositionally biased region" description="Pro residues" evidence="7">
    <location>
        <begin position="515"/>
        <end position="524"/>
    </location>
</feature>
<feature type="compositionally biased region" description="Pro residues" evidence="7">
    <location>
        <begin position="493"/>
        <end position="502"/>
    </location>
</feature>
<feature type="transmembrane region" description="Helical" evidence="8">
    <location>
        <begin position="1025"/>
        <end position="1047"/>
    </location>
</feature>
<evidence type="ECO:0000256" key="8">
    <source>
        <dbReference type="SAM" id="Phobius"/>
    </source>
</evidence>
<feature type="region of interest" description="Disordered" evidence="7">
    <location>
        <begin position="602"/>
        <end position="661"/>
    </location>
</feature>
<feature type="region of interest" description="Disordered" evidence="7">
    <location>
        <begin position="477"/>
        <end position="551"/>
    </location>
</feature>
<keyword evidence="4 8" id="KW-0812">Transmembrane</keyword>
<comment type="caution">
    <text evidence="10">The sequence shown here is derived from an EMBL/GenBank/DDBJ whole genome shotgun (WGS) entry which is preliminary data.</text>
</comment>
<protein>
    <recommendedName>
        <fullName evidence="9">SSD domain-containing protein</fullName>
    </recommendedName>
</protein>
<evidence type="ECO:0000256" key="3">
    <source>
        <dbReference type="ARBA" id="ARBA00022475"/>
    </source>
</evidence>
<feature type="compositionally biased region" description="Pro residues" evidence="7">
    <location>
        <begin position="620"/>
        <end position="638"/>
    </location>
</feature>
<evidence type="ECO:0000256" key="1">
    <source>
        <dbReference type="ARBA" id="ARBA00004651"/>
    </source>
</evidence>
<evidence type="ECO:0000256" key="6">
    <source>
        <dbReference type="ARBA" id="ARBA00023136"/>
    </source>
</evidence>
<dbReference type="PANTHER" id="PTHR33406">
    <property type="entry name" value="MEMBRANE PROTEIN MJ1562-RELATED"/>
    <property type="match status" value="1"/>
</dbReference>
<feature type="transmembrane region" description="Helical" evidence="8">
    <location>
        <begin position="311"/>
        <end position="337"/>
    </location>
</feature>
<feature type="compositionally biased region" description="Low complexity" evidence="7">
    <location>
        <begin position="695"/>
        <end position="706"/>
    </location>
</feature>
<feature type="transmembrane region" description="Helical" evidence="8">
    <location>
        <begin position="1090"/>
        <end position="1113"/>
    </location>
</feature>
<dbReference type="AlphaFoldDB" id="A0A3A4AS75"/>
<reference evidence="10 11" key="1">
    <citation type="submission" date="2018-09" db="EMBL/GenBank/DDBJ databases">
        <title>YIM 75507 draft genome.</title>
        <authorList>
            <person name="Tang S."/>
            <person name="Feng Y."/>
        </authorList>
    </citation>
    <scope>NUCLEOTIDE SEQUENCE [LARGE SCALE GENOMIC DNA]</scope>
    <source>
        <strain evidence="10 11">YIM 75507</strain>
    </source>
</reference>
<dbReference type="InterPro" id="IPR000731">
    <property type="entry name" value="SSD"/>
</dbReference>
<comment type="similarity">
    <text evidence="2">Belongs to the resistance-nodulation-cell division (RND) (TC 2.A.6) family. MmpL subfamily.</text>
</comment>
<feature type="transmembrane region" description="Helical" evidence="8">
    <location>
        <begin position="234"/>
        <end position="259"/>
    </location>
</feature>
<feature type="transmembrane region" description="Helical" evidence="8">
    <location>
        <begin position="376"/>
        <end position="394"/>
    </location>
</feature>
<dbReference type="SUPFAM" id="SSF82866">
    <property type="entry name" value="Multidrug efflux transporter AcrB transmembrane domain"/>
    <property type="match status" value="2"/>
</dbReference>
<evidence type="ECO:0000259" key="9">
    <source>
        <dbReference type="PROSITE" id="PS50156"/>
    </source>
</evidence>
<proteinExistence type="inferred from homology"/>
<dbReference type="PROSITE" id="PS50156">
    <property type="entry name" value="SSD"/>
    <property type="match status" value="1"/>
</dbReference>
<feature type="transmembrane region" description="Helical" evidence="8">
    <location>
        <begin position="208"/>
        <end position="228"/>
    </location>
</feature>
<sequence length="1217" mass="125816">MRPARRDPLGAYARWSVRSQGLVLGLAAAATLLLGVFAGGLTDRLSNGHFSATGTQSGEADRLLAERFRAQTPDLVLYARAREPVDAPAIAAAGRDLTRRVERDPGVASVRSLWTGGSADLRSKDGRGALITVDLKGDARATARHAERLVPRVARERGPFTISATGPVWAMVQMIERGKEDQRLAEVVIAPLTVLILLIAFRSVFAAIVPAVIGALAVVGTLAALRLLTHAIPVWAMAPNLATALGFGLAIDYSLFMVTRFREELARGRTVPAAVEESMRVAGRTVLFSAATVALALSGLLVFPVEAMRSLAWTSITLVVLAAAATVLVLPALLAVIGTRVNRLDPFARLRRTPPPSVPAAGGAVPLRPFARRPGAVGLAGVLTFAAVALTRLAPSPAPRPRTGLGDRLLTALRRPRPARAAAPRPAVRPRPGVAGASPNGAARPPRAAPRPAPAVSLARSSWPLALLTLVGPASRPHVRAPRAAHPGGRQSPPRPLGPPRGLPRGLLRALLAPGPRPRPPATPPRTLRPALPGPPPAHGLPGAATPRAPRPRVPLRAALAALVPGGLVPGARLPGVRVPGPRVPGVRVPGVRVPGVRVPGPRVPGAAATGIPSAARGPRPAPAPPYPDGPRHGPIPPAWRRGTPLSAPVADLAPRRPRSPGLLGALLRPYGTAAGGGAAALSRAVPESSAGASARGVPGALRRPPARGPVRAALAALVPRAPVPVTAATAATAGPRRAVSYAGGPGALPARAAAAGRGGADGPRPARVPAAREARAGRSAWAREVLGGLWRDALGADRRIVAAGGACAASVLAFELVRRARRRRGHALAGRPGRRRGDGVEESPVWRRIAVEVVGRPAAYGGACAVVLVLLALPFGHARFGVADERVLPADMEAHTTAQRLRHDFERPVDRELTVVLPKGGTDARVEGYARWLSAVPDVHSVRTVTGTYVRGARTAGPAAESRGFAARGSTMIKVAAAVDPQTTAAARLVENLRELPAPGRRLITGRAAQVADTLSALSGALPYALAIVAGGTLVMLFLFTGGVLVSLKALALGVLSLSASLGAVVFIFQDGNLRGLVGDFTVTGHLEAATLLLAMTIAFGLSVDYEVFLLARIREAYHRTRDHARAVVAGIAGTGRLVTAAALIVAVTTGSLTASSNLLLKMNGLALALAVLVDATLVRGVLVPAFMRLTGAANWWAPEPLARLRRRAGVTEVRH</sequence>
<feature type="region of interest" description="Disordered" evidence="7">
    <location>
        <begin position="396"/>
        <end position="455"/>
    </location>
</feature>
<feature type="region of interest" description="Disordered" evidence="7">
    <location>
        <begin position="687"/>
        <end position="706"/>
    </location>
</feature>
<feature type="transmembrane region" description="Helical" evidence="8">
    <location>
        <begin position="1125"/>
        <end position="1147"/>
    </location>
</feature>
<dbReference type="OrthoDB" id="7051771at2"/>
<name>A0A3A4AS75_9ACTN</name>
<dbReference type="InterPro" id="IPR004869">
    <property type="entry name" value="MMPL_dom"/>
</dbReference>
<dbReference type="Gene3D" id="1.20.1640.10">
    <property type="entry name" value="Multidrug efflux transporter AcrB transmembrane domain"/>
    <property type="match status" value="2"/>
</dbReference>
<keyword evidence="5 8" id="KW-1133">Transmembrane helix</keyword>
<dbReference type="Pfam" id="PF03176">
    <property type="entry name" value="MMPL"/>
    <property type="match status" value="2"/>
</dbReference>
<evidence type="ECO:0000256" key="7">
    <source>
        <dbReference type="SAM" id="MobiDB-lite"/>
    </source>
</evidence>
<dbReference type="GO" id="GO:0005886">
    <property type="term" value="C:plasma membrane"/>
    <property type="evidence" value="ECO:0007669"/>
    <property type="project" value="UniProtKB-SubCell"/>
</dbReference>
<dbReference type="RefSeq" id="WP_119926988.1">
    <property type="nucleotide sequence ID" value="NZ_QZEY01000004.1"/>
</dbReference>
<feature type="compositionally biased region" description="Low complexity" evidence="7">
    <location>
        <begin position="419"/>
        <end position="446"/>
    </location>
</feature>
<feature type="transmembrane region" description="Helical" evidence="8">
    <location>
        <begin position="286"/>
        <end position="305"/>
    </location>
</feature>
<feature type="transmembrane region" description="Helical" evidence="8">
    <location>
        <begin position="184"/>
        <end position="201"/>
    </location>
</feature>
<dbReference type="InterPro" id="IPR050545">
    <property type="entry name" value="Mycobact_MmpL"/>
</dbReference>
<dbReference type="EMBL" id="QZEY01000004">
    <property type="protein sequence ID" value="RJL32738.1"/>
    <property type="molecule type" value="Genomic_DNA"/>
</dbReference>
<evidence type="ECO:0000256" key="5">
    <source>
        <dbReference type="ARBA" id="ARBA00022989"/>
    </source>
</evidence>
<keyword evidence="11" id="KW-1185">Reference proteome</keyword>
<feature type="compositionally biased region" description="Low complexity" evidence="7">
    <location>
        <begin position="503"/>
        <end position="514"/>
    </location>
</feature>
<accession>A0A3A4AS75</accession>
<feature type="transmembrane region" description="Helical" evidence="8">
    <location>
        <begin position="1052"/>
        <end position="1070"/>
    </location>
</feature>
<dbReference type="Proteomes" id="UP000265768">
    <property type="component" value="Unassembled WGS sequence"/>
</dbReference>
<feature type="transmembrane region" description="Helical" evidence="8">
    <location>
        <begin position="1167"/>
        <end position="1188"/>
    </location>
</feature>
<dbReference type="PANTHER" id="PTHR33406:SF11">
    <property type="entry name" value="MEMBRANE PROTEIN SCO6666-RELATED"/>
    <property type="match status" value="1"/>
</dbReference>
<keyword evidence="6 8" id="KW-0472">Membrane</keyword>
<organism evidence="10 11">
    <name type="scientific">Bailinhaonella thermotolerans</name>
    <dbReference type="NCBI Taxonomy" id="1070861"/>
    <lineage>
        <taxon>Bacteria</taxon>
        <taxon>Bacillati</taxon>
        <taxon>Actinomycetota</taxon>
        <taxon>Actinomycetes</taxon>
        <taxon>Streptosporangiales</taxon>
        <taxon>Streptosporangiaceae</taxon>
        <taxon>Bailinhaonella</taxon>
    </lineage>
</organism>
<evidence type="ECO:0000256" key="2">
    <source>
        <dbReference type="ARBA" id="ARBA00010157"/>
    </source>
</evidence>
<comment type="subcellular location">
    <subcellularLocation>
        <location evidence="1">Cell membrane</location>
        <topology evidence="1">Multi-pass membrane protein</topology>
    </subcellularLocation>
</comment>
<evidence type="ECO:0000313" key="10">
    <source>
        <dbReference type="EMBL" id="RJL32738.1"/>
    </source>
</evidence>
<feature type="domain" description="SSD" evidence="9">
    <location>
        <begin position="205"/>
        <end position="336"/>
    </location>
</feature>
<keyword evidence="3" id="KW-1003">Cell membrane</keyword>